<evidence type="ECO:0000313" key="3">
    <source>
        <dbReference type="EMBL" id="RHL46389.1"/>
    </source>
</evidence>
<dbReference type="Proteomes" id="UP000286186">
    <property type="component" value="Unassembled WGS sequence"/>
</dbReference>
<evidence type="ECO:0000313" key="1">
    <source>
        <dbReference type="EMBL" id="RHA19050.1"/>
    </source>
</evidence>
<protein>
    <submittedName>
        <fullName evidence="1">Uncharacterized protein</fullName>
    </submittedName>
</protein>
<evidence type="ECO:0000313" key="2">
    <source>
        <dbReference type="EMBL" id="RHF88604.1"/>
    </source>
</evidence>
<dbReference type="AlphaFoldDB" id="A0A413R9H1"/>
<dbReference type="GeneID" id="66466423"/>
<dbReference type="EMBL" id="QROT01000003">
    <property type="protein sequence ID" value="RHL46389.1"/>
    <property type="molecule type" value="Genomic_DNA"/>
</dbReference>
<name>A0A413R9H1_9FIRM</name>
<dbReference type="RefSeq" id="WP_005358634.1">
    <property type="nucleotide sequence ID" value="NZ_CABJDQ010000003.1"/>
</dbReference>
<keyword evidence="5" id="KW-1185">Reference proteome</keyword>
<sequence>MEEKLKYWSKRYKLKDLVICGYQGGYPMIQFKREEDMSVPHMSKYEINKVLRSAEMKGGVRLGVAFNLRRTAFLLVNEDTIVICGHEYVLDVILEKLFG</sequence>
<dbReference type="EMBL" id="QRHR01000006">
    <property type="protein sequence ID" value="RHF88604.1"/>
    <property type="molecule type" value="Genomic_DNA"/>
</dbReference>
<dbReference type="Proteomes" id="UP000283314">
    <property type="component" value="Unassembled WGS sequence"/>
</dbReference>
<evidence type="ECO:0000313" key="4">
    <source>
        <dbReference type="Proteomes" id="UP000283314"/>
    </source>
</evidence>
<gene>
    <name evidence="3" type="ORF">DW018_04140</name>
    <name evidence="2" type="ORF">DW652_07675</name>
    <name evidence="1" type="ORF">DW944_04765</name>
</gene>
<evidence type="ECO:0000313" key="6">
    <source>
        <dbReference type="Proteomes" id="UP000286186"/>
    </source>
</evidence>
<dbReference type="Proteomes" id="UP000284779">
    <property type="component" value="Unassembled WGS sequence"/>
</dbReference>
<proteinExistence type="predicted"/>
<organism evidence="1 5">
    <name type="scientific">Eubacterium ventriosum</name>
    <dbReference type="NCBI Taxonomy" id="39496"/>
    <lineage>
        <taxon>Bacteria</taxon>
        <taxon>Bacillati</taxon>
        <taxon>Bacillota</taxon>
        <taxon>Clostridia</taxon>
        <taxon>Eubacteriales</taxon>
        <taxon>Eubacteriaceae</taxon>
        <taxon>Eubacterium</taxon>
    </lineage>
</organism>
<dbReference type="EMBL" id="QSFD01000004">
    <property type="protein sequence ID" value="RHA19050.1"/>
    <property type="molecule type" value="Genomic_DNA"/>
</dbReference>
<comment type="caution">
    <text evidence="1">The sequence shown here is derived from an EMBL/GenBank/DDBJ whole genome shotgun (WGS) entry which is preliminary data.</text>
</comment>
<accession>A0A413R9H1</accession>
<evidence type="ECO:0000313" key="5">
    <source>
        <dbReference type="Proteomes" id="UP000284779"/>
    </source>
</evidence>
<reference evidence="4 5" key="1">
    <citation type="submission" date="2018-08" db="EMBL/GenBank/DDBJ databases">
        <title>A genome reference for cultivated species of the human gut microbiota.</title>
        <authorList>
            <person name="Zou Y."/>
            <person name="Xue W."/>
            <person name="Luo G."/>
        </authorList>
    </citation>
    <scope>NUCLEOTIDE SEQUENCE [LARGE SCALE GENOMIC DNA]</scope>
    <source>
        <strain evidence="3 4">AF37-4</strain>
        <strain evidence="2 6">AM23-22</strain>
        <strain evidence="1 5">AM44-11BH</strain>
    </source>
</reference>